<keyword evidence="1" id="KW-0238">DNA-binding</keyword>
<dbReference type="Proteomes" id="UP000827976">
    <property type="component" value="Chromosome 17"/>
</dbReference>
<accession>A0ACB7UD51</accession>
<dbReference type="EMBL" id="CM037027">
    <property type="protein sequence ID" value="KAH7658247.1"/>
    <property type="molecule type" value="Genomic_DNA"/>
</dbReference>
<proteinExistence type="predicted"/>
<sequence>MPEVVQGVMDYIGGKQPTLFAQKILTASDVNRQQNRFLIPQEDVNNLILPKLSQVERANLLAGLALKLYTSPGWDFTIFLSCRHTGGLVLRGRQWTMLLNNANIQLGDRVQIWSFRNAQDNELCLVIAKNNAA</sequence>
<organism evidence="1 2">
    <name type="scientific">Dioscorea alata</name>
    <name type="common">Purple yam</name>
    <dbReference type="NCBI Taxonomy" id="55571"/>
    <lineage>
        <taxon>Eukaryota</taxon>
        <taxon>Viridiplantae</taxon>
        <taxon>Streptophyta</taxon>
        <taxon>Embryophyta</taxon>
        <taxon>Tracheophyta</taxon>
        <taxon>Spermatophyta</taxon>
        <taxon>Magnoliopsida</taxon>
        <taxon>Liliopsida</taxon>
        <taxon>Dioscoreales</taxon>
        <taxon>Dioscoreaceae</taxon>
        <taxon>Dioscorea</taxon>
    </lineage>
</organism>
<gene>
    <name evidence="1" type="ORF">IHE45_17G075100</name>
</gene>
<comment type="caution">
    <text evidence="1">The sequence shown here is derived from an EMBL/GenBank/DDBJ whole genome shotgun (WGS) entry which is preliminary data.</text>
</comment>
<evidence type="ECO:0000313" key="2">
    <source>
        <dbReference type="Proteomes" id="UP000827976"/>
    </source>
</evidence>
<reference evidence="2" key="1">
    <citation type="journal article" date="2022" name="Nat. Commun.">
        <title>Chromosome evolution and the genetic basis of agronomically important traits in greater yam.</title>
        <authorList>
            <person name="Bredeson J.V."/>
            <person name="Lyons J.B."/>
            <person name="Oniyinde I.O."/>
            <person name="Okereke N.R."/>
            <person name="Kolade O."/>
            <person name="Nnabue I."/>
            <person name="Nwadili C.O."/>
            <person name="Hribova E."/>
            <person name="Parker M."/>
            <person name="Nwogha J."/>
            <person name="Shu S."/>
            <person name="Carlson J."/>
            <person name="Kariba R."/>
            <person name="Muthemba S."/>
            <person name="Knop K."/>
            <person name="Barton G.J."/>
            <person name="Sherwood A.V."/>
            <person name="Lopez-Montes A."/>
            <person name="Asiedu R."/>
            <person name="Jamnadass R."/>
            <person name="Muchugi A."/>
            <person name="Goodstein D."/>
            <person name="Egesi C.N."/>
            <person name="Featherston J."/>
            <person name="Asfaw A."/>
            <person name="Simpson G.G."/>
            <person name="Dolezel J."/>
            <person name="Hendre P.S."/>
            <person name="Van Deynze A."/>
            <person name="Kumar P.L."/>
            <person name="Obidiegwu J.E."/>
            <person name="Bhattacharjee R."/>
            <person name="Rokhsar D.S."/>
        </authorList>
    </citation>
    <scope>NUCLEOTIDE SEQUENCE [LARGE SCALE GENOMIC DNA]</scope>
    <source>
        <strain evidence="2">cv. TDa95/00328</strain>
    </source>
</reference>
<name>A0ACB7UD51_DIOAL</name>
<evidence type="ECO:0000313" key="1">
    <source>
        <dbReference type="EMBL" id="KAH7658247.1"/>
    </source>
</evidence>
<protein>
    <submittedName>
        <fullName evidence="1">DNA-binding pseudobarrel domain-containing protein</fullName>
    </submittedName>
</protein>
<keyword evidence="2" id="KW-1185">Reference proteome</keyword>